<organism evidence="1 2">
    <name type="scientific">Chitinivibrio alkaliphilus ACht1</name>
    <dbReference type="NCBI Taxonomy" id="1313304"/>
    <lineage>
        <taxon>Bacteria</taxon>
        <taxon>Pseudomonadati</taxon>
        <taxon>Fibrobacterota</taxon>
        <taxon>Chitinivibrionia</taxon>
        <taxon>Chitinivibrionales</taxon>
        <taxon>Chitinivibrionaceae</taxon>
        <taxon>Chitinivibrio</taxon>
    </lineage>
</organism>
<dbReference type="AlphaFoldDB" id="U7D2Z2"/>
<sequence>MRESREYYIKVGFSRDAKDIFNEIEQVTARFIRAGWVLESAIVETSLEHITLFFEREISLDKDQ</sequence>
<accession>U7D2Z2</accession>
<dbReference type="Proteomes" id="UP000017148">
    <property type="component" value="Unassembled WGS sequence"/>
</dbReference>
<gene>
    <name evidence="1" type="ORF">CALK_2300</name>
</gene>
<dbReference type="EMBL" id="ASJR01000029">
    <property type="protein sequence ID" value="ERP30849.1"/>
    <property type="molecule type" value="Genomic_DNA"/>
</dbReference>
<evidence type="ECO:0000313" key="1">
    <source>
        <dbReference type="EMBL" id="ERP30849.1"/>
    </source>
</evidence>
<keyword evidence="2" id="KW-1185">Reference proteome</keyword>
<evidence type="ECO:0000313" key="2">
    <source>
        <dbReference type="Proteomes" id="UP000017148"/>
    </source>
</evidence>
<dbReference type="STRING" id="1313304.CALK_2300"/>
<proteinExistence type="predicted"/>
<dbReference type="RefSeq" id="WP_022637663.1">
    <property type="nucleotide sequence ID" value="NZ_ASJR01000029.1"/>
</dbReference>
<reference evidence="1 2" key="1">
    <citation type="journal article" date="2013" name="Environ. Microbiol.">
        <title>Genome analysis of Chitinivibrio alkaliphilus gen. nov., sp. nov., a novel extremely haloalkaliphilic anaerobic chitinolytic bacterium from the candidate phylum Termite Group 3.</title>
        <authorList>
            <person name="Sorokin D.Y."/>
            <person name="Gumerov V.M."/>
            <person name="Rakitin A.L."/>
            <person name="Beletsky A.V."/>
            <person name="Damste J.S."/>
            <person name="Muyzer G."/>
            <person name="Mardanov A.V."/>
            <person name="Ravin N.V."/>
        </authorList>
    </citation>
    <scope>NUCLEOTIDE SEQUENCE [LARGE SCALE GENOMIC DNA]</scope>
    <source>
        <strain evidence="1 2">ACht1</strain>
    </source>
</reference>
<name>U7D2Z2_9BACT</name>
<protein>
    <submittedName>
        <fullName evidence="1">Uncharacterized protein</fullName>
    </submittedName>
</protein>
<comment type="caution">
    <text evidence="1">The sequence shown here is derived from an EMBL/GenBank/DDBJ whole genome shotgun (WGS) entry which is preliminary data.</text>
</comment>